<reference evidence="2 3" key="1">
    <citation type="submission" date="2021-06" db="EMBL/GenBank/DDBJ databases">
        <authorList>
            <person name="Palmer J.M."/>
        </authorList>
    </citation>
    <scope>NUCLEOTIDE SEQUENCE [LARGE SCALE GENOMIC DNA]</scope>
    <source>
        <strain evidence="2 3">MEX-2019</strain>
        <tissue evidence="2">Muscle</tissue>
    </source>
</reference>
<sequence>VAGLSLRDMVRRLDIWEELGVEPPHREESAEVPQASVLDASGMASLGSVTGTSHLEKAQVTAQDPPER</sequence>
<protein>
    <submittedName>
        <fullName evidence="2">Uncharacterized protein</fullName>
    </submittedName>
</protein>
<evidence type="ECO:0000313" key="3">
    <source>
        <dbReference type="Proteomes" id="UP001311232"/>
    </source>
</evidence>
<dbReference type="EMBL" id="JAHHUM010001090">
    <property type="protein sequence ID" value="KAK5614829.1"/>
    <property type="molecule type" value="Genomic_DNA"/>
</dbReference>
<evidence type="ECO:0000256" key="1">
    <source>
        <dbReference type="SAM" id="MobiDB-lite"/>
    </source>
</evidence>
<feature type="region of interest" description="Disordered" evidence="1">
    <location>
        <begin position="45"/>
        <end position="68"/>
    </location>
</feature>
<name>A0AAV9S199_9TELE</name>
<dbReference type="Proteomes" id="UP001311232">
    <property type="component" value="Unassembled WGS sequence"/>
</dbReference>
<organism evidence="2 3">
    <name type="scientific">Crenichthys baileyi</name>
    <name type="common">White River springfish</name>
    <dbReference type="NCBI Taxonomy" id="28760"/>
    <lineage>
        <taxon>Eukaryota</taxon>
        <taxon>Metazoa</taxon>
        <taxon>Chordata</taxon>
        <taxon>Craniata</taxon>
        <taxon>Vertebrata</taxon>
        <taxon>Euteleostomi</taxon>
        <taxon>Actinopterygii</taxon>
        <taxon>Neopterygii</taxon>
        <taxon>Teleostei</taxon>
        <taxon>Neoteleostei</taxon>
        <taxon>Acanthomorphata</taxon>
        <taxon>Ovalentaria</taxon>
        <taxon>Atherinomorphae</taxon>
        <taxon>Cyprinodontiformes</taxon>
        <taxon>Goodeidae</taxon>
        <taxon>Crenichthys</taxon>
    </lineage>
</organism>
<accession>A0AAV9S199</accession>
<evidence type="ECO:0000313" key="2">
    <source>
        <dbReference type="EMBL" id="KAK5614829.1"/>
    </source>
</evidence>
<feature type="non-terminal residue" evidence="2">
    <location>
        <position position="1"/>
    </location>
</feature>
<proteinExistence type="predicted"/>
<feature type="non-terminal residue" evidence="2">
    <location>
        <position position="68"/>
    </location>
</feature>
<keyword evidence="3" id="KW-1185">Reference proteome</keyword>
<gene>
    <name evidence="2" type="ORF">CRENBAI_011750</name>
</gene>
<comment type="caution">
    <text evidence="2">The sequence shown here is derived from an EMBL/GenBank/DDBJ whole genome shotgun (WGS) entry which is preliminary data.</text>
</comment>
<dbReference type="AlphaFoldDB" id="A0AAV9S199"/>